<evidence type="ECO:0000313" key="2">
    <source>
        <dbReference type="EMBL" id="KAK9680440.1"/>
    </source>
</evidence>
<dbReference type="Proteomes" id="UP001458880">
    <property type="component" value="Unassembled WGS sequence"/>
</dbReference>
<dbReference type="EMBL" id="JASPKY010000897">
    <property type="protein sequence ID" value="KAK9680440.1"/>
    <property type="molecule type" value="Genomic_DNA"/>
</dbReference>
<protein>
    <recommendedName>
        <fullName evidence="4">Secreted protein</fullName>
    </recommendedName>
</protein>
<keyword evidence="3" id="KW-1185">Reference proteome</keyword>
<comment type="caution">
    <text evidence="2">The sequence shown here is derived from an EMBL/GenBank/DDBJ whole genome shotgun (WGS) entry which is preliminary data.</text>
</comment>
<gene>
    <name evidence="2" type="ORF">QE152_g39087</name>
</gene>
<keyword evidence="1" id="KW-0732">Signal</keyword>
<reference evidence="2 3" key="1">
    <citation type="journal article" date="2024" name="BMC Genomics">
        <title>De novo assembly and annotation of Popillia japonica's genome with initial clues to its potential as an invasive pest.</title>
        <authorList>
            <person name="Cucini C."/>
            <person name="Boschi S."/>
            <person name="Funari R."/>
            <person name="Cardaioli E."/>
            <person name="Iannotti N."/>
            <person name="Marturano G."/>
            <person name="Paoli F."/>
            <person name="Bruttini M."/>
            <person name="Carapelli A."/>
            <person name="Frati F."/>
            <person name="Nardi F."/>
        </authorList>
    </citation>
    <scope>NUCLEOTIDE SEQUENCE [LARGE SCALE GENOMIC DNA]</scope>
    <source>
        <strain evidence="2">DMR45628</strain>
    </source>
</reference>
<name>A0AAW1HUV0_POPJA</name>
<evidence type="ECO:0000256" key="1">
    <source>
        <dbReference type="SAM" id="SignalP"/>
    </source>
</evidence>
<evidence type="ECO:0000313" key="3">
    <source>
        <dbReference type="Proteomes" id="UP001458880"/>
    </source>
</evidence>
<organism evidence="2 3">
    <name type="scientific">Popillia japonica</name>
    <name type="common">Japanese beetle</name>
    <dbReference type="NCBI Taxonomy" id="7064"/>
    <lineage>
        <taxon>Eukaryota</taxon>
        <taxon>Metazoa</taxon>
        <taxon>Ecdysozoa</taxon>
        <taxon>Arthropoda</taxon>
        <taxon>Hexapoda</taxon>
        <taxon>Insecta</taxon>
        <taxon>Pterygota</taxon>
        <taxon>Neoptera</taxon>
        <taxon>Endopterygota</taxon>
        <taxon>Coleoptera</taxon>
        <taxon>Polyphaga</taxon>
        <taxon>Scarabaeiformia</taxon>
        <taxon>Scarabaeidae</taxon>
        <taxon>Rutelinae</taxon>
        <taxon>Popillia</taxon>
    </lineage>
</organism>
<sequence length="78" mass="8606">MLVVMMMTSVALRRISAGFMTASSIMTRTFNSGTINQQDTETRSLLPLYTAELTMVSGPPSRVPFKVLLCRSDEAMKS</sequence>
<dbReference type="AlphaFoldDB" id="A0AAW1HUV0"/>
<evidence type="ECO:0008006" key="4">
    <source>
        <dbReference type="Google" id="ProtNLM"/>
    </source>
</evidence>
<feature type="signal peptide" evidence="1">
    <location>
        <begin position="1"/>
        <end position="17"/>
    </location>
</feature>
<feature type="chain" id="PRO_5043912212" description="Secreted protein" evidence="1">
    <location>
        <begin position="18"/>
        <end position="78"/>
    </location>
</feature>
<proteinExistence type="predicted"/>
<accession>A0AAW1HUV0</accession>